<gene>
    <name evidence="2" type="ORF">PAECIP111892_01751</name>
</gene>
<evidence type="ECO:0000256" key="1">
    <source>
        <dbReference type="SAM" id="Phobius"/>
    </source>
</evidence>
<accession>A0ABN8G0G8</accession>
<sequence length="61" mass="6490">MKKRLLNPVFIAAVAGLAYQLLVKYGVAPEAGVYQAAVDIVSYAIIGVGIYKTFPADSSKE</sequence>
<feature type="transmembrane region" description="Helical" evidence="1">
    <location>
        <begin position="5"/>
        <end position="27"/>
    </location>
</feature>
<evidence type="ECO:0000313" key="3">
    <source>
        <dbReference type="Proteomes" id="UP000838324"/>
    </source>
</evidence>
<comment type="caution">
    <text evidence="2">The sequence shown here is derived from an EMBL/GenBank/DDBJ whole genome shotgun (WGS) entry which is preliminary data.</text>
</comment>
<dbReference type="Proteomes" id="UP000838324">
    <property type="component" value="Unassembled WGS sequence"/>
</dbReference>
<keyword evidence="1" id="KW-0472">Membrane</keyword>
<evidence type="ECO:0000313" key="2">
    <source>
        <dbReference type="EMBL" id="CAH1194589.1"/>
    </source>
</evidence>
<feature type="transmembrane region" description="Helical" evidence="1">
    <location>
        <begin position="33"/>
        <end position="51"/>
    </location>
</feature>
<keyword evidence="1" id="KW-1133">Transmembrane helix</keyword>
<proteinExistence type="predicted"/>
<reference evidence="2" key="1">
    <citation type="submission" date="2022-01" db="EMBL/GenBank/DDBJ databases">
        <authorList>
            <person name="Criscuolo A."/>
        </authorList>
    </citation>
    <scope>NUCLEOTIDE SEQUENCE</scope>
    <source>
        <strain evidence="2">CIP111892</strain>
    </source>
</reference>
<keyword evidence="3" id="KW-1185">Reference proteome</keyword>
<evidence type="ECO:0008006" key="4">
    <source>
        <dbReference type="Google" id="ProtNLM"/>
    </source>
</evidence>
<organism evidence="2 3">
    <name type="scientific">Paenibacillus auburnensis</name>
    <dbReference type="NCBI Taxonomy" id="2905649"/>
    <lineage>
        <taxon>Bacteria</taxon>
        <taxon>Bacillati</taxon>
        <taxon>Bacillota</taxon>
        <taxon>Bacilli</taxon>
        <taxon>Bacillales</taxon>
        <taxon>Paenibacillaceae</taxon>
        <taxon>Paenibacillus</taxon>
    </lineage>
</organism>
<keyword evidence="1" id="KW-0812">Transmembrane</keyword>
<dbReference type="EMBL" id="CAKMMG010000001">
    <property type="protein sequence ID" value="CAH1194589.1"/>
    <property type="molecule type" value="Genomic_DNA"/>
</dbReference>
<name>A0ABN8G0G8_9BACL</name>
<protein>
    <recommendedName>
        <fullName evidence="4">Holin</fullName>
    </recommendedName>
</protein>
<dbReference type="RefSeq" id="WP_236331912.1">
    <property type="nucleotide sequence ID" value="NZ_CAKMMG010000001.1"/>
</dbReference>